<organism evidence="2 3">
    <name type="scientific">Cloeon dipterum</name>
    <dbReference type="NCBI Taxonomy" id="197152"/>
    <lineage>
        <taxon>Eukaryota</taxon>
        <taxon>Metazoa</taxon>
        <taxon>Ecdysozoa</taxon>
        <taxon>Arthropoda</taxon>
        <taxon>Hexapoda</taxon>
        <taxon>Insecta</taxon>
        <taxon>Pterygota</taxon>
        <taxon>Palaeoptera</taxon>
        <taxon>Ephemeroptera</taxon>
        <taxon>Pisciforma</taxon>
        <taxon>Baetidae</taxon>
        <taxon>Cloeon</taxon>
    </lineage>
</organism>
<keyword evidence="3" id="KW-1185">Reference proteome</keyword>
<reference evidence="2 3" key="1">
    <citation type="submission" date="2020-04" db="EMBL/GenBank/DDBJ databases">
        <authorList>
            <person name="Alioto T."/>
            <person name="Alioto T."/>
            <person name="Gomez Garrido J."/>
        </authorList>
    </citation>
    <scope>NUCLEOTIDE SEQUENCE [LARGE SCALE GENOMIC DNA]</scope>
</reference>
<protein>
    <recommendedName>
        <fullName evidence="1">C2H2-type domain-containing protein</fullName>
    </recommendedName>
</protein>
<comment type="caution">
    <text evidence="2">The sequence shown here is derived from an EMBL/GenBank/DDBJ whole genome shotgun (WGS) entry which is preliminary data.</text>
</comment>
<dbReference type="AlphaFoldDB" id="A0A8S1C8M5"/>
<evidence type="ECO:0000313" key="2">
    <source>
        <dbReference type="EMBL" id="CAB3364661.1"/>
    </source>
</evidence>
<feature type="domain" description="C2H2-type" evidence="1">
    <location>
        <begin position="586"/>
        <end position="609"/>
    </location>
</feature>
<feature type="domain" description="C2H2-type" evidence="1">
    <location>
        <begin position="630"/>
        <end position="650"/>
    </location>
</feature>
<feature type="domain" description="C2H2-type" evidence="1">
    <location>
        <begin position="33"/>
        <end position="56"/>
    </location>
</feature>
<dbReference type="EMBL" id="CADEPI010000017">
    <property type="protein sequence ID" value="CAB3364661.1"/>
    <property type="molecule type" value="Genomic_DNA"/>
</dbReference>
<gene>
    <name evidence="2" type="ORF">CLODIP_2_CD03613</name>
</gene>
<feature type="domain" description="C2H2-type" evidence="1">
    <location>
        <begin position="451"/>
        <end position="473"/>
    </location>
</feature>
<dbReference type="Proteomes" id="UP000494165">
    <property type="component" value="Unassembled WGS sequence"/>
</dbReference>
<accession>A0A8S1C8M5</accession>
<evidence type="ECO:0000259" key="1">
    <source>
        <dbReference type="SMART" id="SM00355"/>
    </source>
</evidence>
<dbReference type="SMART" id="SM00355">
    <property type="entry name" value="ZnF_C2H2"/>
    <property type="match status" value="5"/>
</dbReference>
<feature type="domain" description="C2H2-type" evidence="1">
    <location>
        <begin position="404"/>
        <end position="431"/>
    </location>
</feature>
<dbReference type="InterPro" id="IPR013087">
    <property type="entry name" value="Znf_C2H2_type"/>
</dbReference>
<sequence>MDIKTIKTEEIWEVDLDPDAEPTLFFAPERMGPVCGFCDQILQNESELLQHAHLEHDISPDVFDGVDLRDAAAVQEAFLNVANLRNEFVSLGEVERCHQCGFLSTSANVFAAHKCLLAEPIKDPSVIVHPREPLPVPLPYQNPNNVLNENLRNAQRNIIINRIIKPLAKPQVELTVGNVIEMALVETVANAGLKVRPPDVYDEHRAVEMVYSLCQTPQRYMAEKLRNIPADTCLQLLHLLRNRRVRVPAHETVSDLIKYSVEGNRNNNLIHRMPVPAVDCPNMPILQQQLMLNDFRHMHKPIETNPKKKLVELRAKRQHVTNPPAMTTRTPLSPTSECPVTQASTPAITVITLDDFPEKTPPSQKSSKEECMTCVDCFRSFECKFTFVKHLQWQSFSQKDPLPLNCRFCSPLNRRFFFCEKGLKKHVYLYHTGQVNKNMPYSVDGSIHEFYKCLHCKRKRDFKSLAMMIHHLKVCCRKKIDCNICPDYVKNLRSPKKRKYPVVKKTAMKSKNVLKVVVPKAKGKIISSLERSVMIKDEIDHKLNKEDICIRPDFAFVAVKSDPSAQMMEEEISEISQLCMKSAQTFECVSCDLQELSPIRLRSHFLREHPHSIEEFQMSISRCGSVSARWVCPLCGNIFATEEAFLGHRNPLISFTLLSIQSSNTINMSFSH</sequence>
<proteinExistence type="predicted"/>
<evidence type="ECO:0000313" key="3">
    <source>
        <dbReference type="Proteomes" id="UP000494165"/>
    </source>
</evidence>
<name>A0A8S1C8M5_9INSE</name>